<protein>
    <recommendedName>
        <fullName evidence="4">LIM zinc-binding domain-containing protein</fullName>
    </recommendedName>
</protein>
<feature type="compositionally biased region" description="Basic residues" evidence="1">
    <location>
        <begin position="121"/>
        <end position="134"/>
    </location>
</feature>
<evidence type="ECO:0000256" key="1">
    <source>
        <dbReference type="SAM" id="MobiDB-lite"/>
    </source>
</evidence>
<sequence length="158" mass="17065">MSWCGNCFASLSDTEIETDGEYEYIADSNYICKRVKTPPINPADELGKGEDVISSISRPTSSELPSAPSLPSGKEPAIAKESQVQQVGHAIICSRCPKLVKDIKKSDQAVQIDMKPCPAGKHQREKPAKNKKSSSHPLKSTSSSASVNSPKKDRPAVR</sequence>
<dbReference type="Proteomes" id="UP001307889">
    <property type="component" value="Chromosome 1"/>
</dbReference>
<name>A0ABN7A9R5_9HEMI</name>
<feature type="region of interest" description="Disordered" evidence="1">
    <location>
        <begin position="105"/>
        <end position="158"/>
    </location>
</feature>
<organism evidence="2 3">
    <name type="scientific">Nesidiocoris tenuis</name>
    <dbReference type="NCBI Taxonomy" id="355587"/>
    <lineage>
        <taxon>Eukaryota</taxon>
        <taxon>Metazoa</taxon>
        <taxon>Ecdysozoa</taxon>
        <taxon>Arthropoda</taxon>
        <taxon>Hexapoda</taxon>
        <taxon>Insecta</taxon>
        <taxon>Pterygota</taxon>
        <taxon>Neoptera</taxon>
        <taxon>Paraneoptera</taxon>
        <taxon>Hemiptera</taxon>
        <taxon>Heteroptera</taxon>
        <taxon>Panheteroptera</taxon>
        <taxon>Cimicomorpha</taxon>
        <taxon>Miridae</taxon>
        <taxon>Dicyphina</taxon>
        <taxon>Nesidiocoris</taxon>
    </lineage>
</organism>
<feature type="region of interest" description="Disordered" evidence="1">
    <location>
        <begin position="42"/>
        <end position="82"/>
    </location>
</feature>
<reference evidence="2 3" key="1">
    <citation type="submission" date="2023-09" db="EMBL/GenBank/DDBJ databases">
        <title>Nesidiocoris tenuis whole genome shotgun sequence.</title>
        <authorList>
            <person name="Shibata T."/>
            <person name="Shimoda M."/>
            <person name="Kobayashi T."/>
            <person name="Uehara T."/>
        </authorList>
    </citation>
    <scope>NUCLEOTIDE SEQUENCE [LARGE SCALE GENOMIC DNA]</scope>
    <source>
        <strain evidence="2 3">Japan</strain>
    </source>
</reference>
<keyword evidence="3" id="KW-1185">Reference proteome</keyword>
<dbReference type="EMBL" id="AP028909">
    <property type="protein sequence ID" value="BES89050.1"/>
    <property type="molecule type" value="Genomic_DNA"/>
</dbReference>
<feature type="compositionally biased region" description="Low complexity" evidence="1">
    <location>
        <begin position="135"/>
        <end position="146"/>
    </location>
</feature>
<accession>A0ABN7A9R5</accession>
<proteinExistence type="predicted"/>
<evidence type="ECO:0008006" key="4">
    <source>
        <dbReference type="Google" id="ProtNLM"/>
    </source>
</evidence>
<evidence type="ECO:0000313" key="3">
    <source>
        <dbReference type="Proteomes" id="UP001307889"/>
    </source>
</evidence>
<feature type="compositionally biased region" description="Low complexity" evidence="1">
    <location>
        <begin position="59"/>
        <end position="72"/>
    </location>
</feature>
<gene>
    <name evidence="2" type="ORF">NTJ_01857</name>
</gene>
<evidence type="ECO:0000313" key="2">
    <source>
        <dbReference type="EMBL" id="BES89050.1"/>
    </source>
</evidence>